<keyword evidence="5 6" id="KW-0067">ATP-binding</keyword>
<dbReference type="GO" id="GO:0005829">
    <property type="term" value="C:cytosol"/>
    <property type="evidence" value="ECO:0007669"/>
    <property type="project" value="TreeGrafter"/>
</dbReference>
<protein>
    <submittedName>
        <fullName evidence="10">Uncharacterized protein</fullName>
    </submittedName>
</protein>
<evidence type="ECO:0000256" key="7">
    <source>
        <dbReference type="SAM" id="MobiDB-lite"/>
    </source>
</evidence>
<feature type="compositionally biased region" description="Basic residues" evidence="7">
    <location>
        <begin position="44"/>
        <end position="56"/>
    </location>
</feature>
<feature type="compositionally biased region" description="Basic residues" evidence="7">
    <location>
        <begin position="592"/>
        <end position="614"/>
    </location>
</feature>
<dbReference type="PANTHER" id="PTHR47959">
    <property type="entry name" value="ATP-DEPENDENT RNA HELICASE RHLE-RELATED"/>
    <property type="match status" value="1"/>
</dbReference>
<dbReference type="PROSITE" id="PS51194">
    <property type="entry name" value="HELICASE_CTER"/>
    <property type="match status" value="1"/>
</dbReference>
<dbReference type="PROSITE" id="PS51192">
    <property type="entry name" value="HELICASE_ATP_BIND_1"/>
    <property type="match status" value="1"/>
</dbReference>
<gene>
    <name evidence="10" type="ORF">TSPGSL018_6550</name>
</gene>
<feature type="compositionally biased region" description="Basic and acidic residues" evidence="7">
    <location>
        <begin position="78"/>
        <end position="88"/>
    </location>
</feature>
<feature type="domain" description="Helicase ATP-binding" evidence="8">
    <location>
        <begin position="144"/>
        <end position="325"/>
    </location>
</feature>
<dbReference type="GO" id="GO:0003676">
    <property type="term" value="F:nucleic acid binding"/>
    <property type="evidence" value="ECO:0007669"/>
    <property type="project" value="InterPro"/>
</dbReference>
<sequence>MGTDYSARKAVKKKRKLQARAGVLDADQLDEDSGRVNDSTSGKRERKKRPKIRRLCRGMCYGDPQAALETSEPNASEEDLREKSDGTKPKRRSVRVTLSTDVSLEDFKPKFGTKRITGSDMSRSVSSDFPNSIRRYFAAEGLSSGKTLAFLLPVVDMLQDAAGQSAAAAPEGPMALLLAPTREVAQQTAQAARRLRPLFGLRTTSIFGGVPREEQEKLLATPPHILVATPGRLVDLLDDGVVSLGGVRYVVLDEADKLLSLGFSEQLESVRRVLGIGPGHPAVPLALAPARLPPRRRPQVCLATATMPGSVEAAASKWLREPERVHLSDAGGASISRAVTQIVQVCAEHKKPRKLLRHLENIRSQHDGERNPPRVLVFANRIKTVRFVHKLLADAKLRVAMLHGERSQEERQEAMVAFRSGKTNMLVATDVAGRGLDIRGLPYVVNYDFPSNLETYVHRVGRTGRLAANGHCFSFFTRSLARLAPAVVSLLRGCGCAVDPNLLTLAEAWEEALRRDPELAQAAADAAGEADEEGSVDADEEDDQEDEVPGASAEADAKGAEEGACGWQKSGRDSEAPSTEAADDGGGGGSGARRKSLPGRLRKKLAKQRASRGR</sequence>
<dbReference type="PROSITE" id="PS00039">
    <property type="entry name" value="DEAD_ATP_HELICASE"/>
    <property type="match status" value="1"/>
</dbReference>
<organism evidence="10">
    <name type="scientific">Tetraselmis sp. GSL018</name>
    <dbReference type="NCBI Taxonomy" id="582737"/>
    <lineage>
        <taxon>Eukaryota</taxon>
        <taxon>Viridiplantae</taxon>
        <taxon>Chlorophyta</taxon>
        <taxon>core chlorophytes</taxon>
        <taxon>Chlorodendrophyceae</taxon>
        <taxon>Chlorodendrales</taxon>
        <taxon>Chlorodendraceae</taxon>
        <taxon>Tetraselmis</taxon>
    </lineage>
</organism>
<evidence type="ECO:0000259" key="9">
    <source>
        <dbReference type="PROSITE" id="PS51194"/>
    </source>
</evidence>
<evidence type="ECO:0000256" key="2">
    <source>
        <dbReference type="ARBA" id="ARBA00022741"/>
    </source>
</evidence>
<dbReference type="InterPro" id="IPR000629">
    <property type="entry name" value="RNA-helicase_DEAD-box_CS"/>
</dbReference>
<dbReference type="Gene3D" id="3.40.50.300">
    <property type="entry name" value="P-loop containing nucleotide triphosphate hydrolases"/>
    <property type="match status" value="2"/>
</dbReference>
<keyword evidence="3 6" id="KW-0378">Hydrolase</keyword>
<dbReference type="InterPro" id="IPR014001">
    <property type="entry name" value="Helicase_ATP-bd"/>
</dbReference>
<dbReference type="AlphaFoldDB" id="A0A061SG68"/>
<dbReference type="InterPro" id="IPR001650">
    <property type="entry name" value="Helicase_C-like"/>
</dbReference>
<feature type="domain" description="Helicase C-terminal" evidence="9">
    <location>
        <begin position="354"/>
        <end position="506"/>
    </location>
</feature>
<dbReference type="Pfam" id="PF00270">
    <property type="entry name" value="DEAD"/>
    <property type="match status" value="1"/>
</dbReference>
<name>A0A061SG68_9CHLO</name>
<feature type="region of interest" description="Disordered" evidence="7">
    <location>
        <begin position="1"/>
        <end position="94"/>
    </location>
</feature>
<evidence type="ECO:0000256" key="6">
    <source>
        <dbReference type="RuleBase" id="RU000492"/>
    </source>
</evidence>
<comment type="similarity">
    <text evidence="1">Belongs to the DEAD box helicase family. DDX21/DDX50 subfamily.</text>
</comment>
<dbReference type="SMART" id="SM00487">
    <property type="entry name" value="DEXDc"/>
    <property type="match status" value="1"/>
</dbReference>
<keyword evidence="2 6" id="KW-0547">Nucleotide-binding</keyword>
<dbReference type="GO" id="GO:0003724">
    <property type="term" value="F:RNA helicase activity"/>
    <property type="evidence" value="ECO:0007669"/>
    <property type="project" value="TreeGrafter"/>
</dbReference>
<dbReference type="SMART" id="SM00490">
    <property type="entry name" value="HELICc"/>
    <property type="match status" value="1"/>
</dbReference>
<evidence type="ECO:0000259" key="8">
    <source>
        <dbReference type="PROSITE" id="PS51192"/>
    </source>
</evidence>
<reference evidence="10" key="1">
    <citation type="submission" date="2014-05" db="EMBL/GenBank/DDBJ databases">
        <title>The transcriptome of the halophilic microalga Tetraselmis sp. GSL018 isolated from the Great Salt Lake, Utah.</title>
        <authorList>
            <person name="Jinkerson R.E."/>
            <person name="D'Adamo S."/>
            <person name="Posewitz M.C."/>
        </authorList>
    </citation>
    <scope>NUCLEOTIDE SEQUENCE</scope>
    <source>
        <strain evidence="10">GSL018</strain>
    </source>
</reference>
<dbReference type="EMBL" id="GBEZ01003051">
    <property type="protein sequence ID" value="JAC82059.1"/>
    <property type="molecule type" value="Transcribed_RNA"/>
</dbReference>
<keyword evidence="4 6" id="KW-0347">Helicase</keyword>
<proteinExistence type="inferred from homology"/>
<feature type="region of interest" description="Disordered" evidence="7">
    <location>
        <begin position="517"/>
        <end position="614"/>
    </location>
</feature>
<dbReference type="GO" id="GO:0005524">
    <property type="term" value="F:ATP binding"/>
    <property type="evidence" value="ECO:0007669"/>
    <property type="project" value="UniProtKB-KW"/>
</dbReference>
<dbReference type="CDD" id="cd18787">
    <property type="entry name" value="SF2_C_DEAD"/>
    <property type="match status" value="1"/>
</dbReference>
<dbReference type="PANTHER" id="PTHR47959:SF1">
    <property type="entry name" value="ATP-DEPENDENT RNA HELICASE DBPA"/>
    <property type="match status" value="1"/>
</dbReference>
<dbReference type="InterPro" id="IPR050079">
    <property type="entry name" value="DEAD_box_RNA_helicase"/>
</dbReference>
<feature type="compositionally biased region" description="Basic residues" evidence="7">
    <location>
        <begin position="9"/>
        <end position="18"/>
    </location>
</feature>
<dbReference type="InterPro" id="IPR027417">
    <property type="entry name" value="P-loop_NTPase"/>
</dbReference>
<evidence type="ECO:0000256" key="3">
    <source>
        <dbReference type="ARBA" id="ARBA00022801"/>
    </source>
</evidence>
<dbReference type="InterPro" id="IPR011545">
    <property type="entry name" value="DEAD/DEAH_box_helicase_dom"/>
</dbReference>
<feature type="non-terminal residue" evidence="10">
    <location>
        <position position="614"/>
    </location>
</feature>
<dbReference type="Pfam" id="PF00271">
    <property type="entry name" value="Helicase_C"/>
    <property type="match status" value="1"/>
</dbReference>
<dbReference type="InterPro" id="IPR044742">
    <property type="entry name" value="DEAD/DEAH_RhlB"/>
</dbReference>
<evidence type="ECO:0000256" key="1">
    <source>
        <dbReference type="ARBA" id="ARBA00006517"/>
    </source>
</evidence>
<evidence type="ECO:0000256" key="4">
    <source>
        <dbReference type="ARBA" id="ARBA00022806"/>
    </source>
</evidence>
<accession>A0A061SG68</accession>
<dbReference type="GO" id="GO:0016787">
    <property type="term" value="F:hydrolase activity"/>
    <property type="evidence" value="ECO:0007669"/>
    <property type="project" value="UniProtKB-KW"/>
</dbReference>
<feature type="compositionally biased region" description="Acidic residues" evidence="7">
    <location>
        <begin position="528"/>
        <end position="548"/>
    </location>
</feature>
<evidence type="ECO:0000313" key="10">
    <source>
        <dbReference type="EMBL" id="JAC82059.1"/>
    </source>
</evidence>
<dbReference type="SUPFAM" id="SSF52540">
    <property type="entry name" value="P-loop containing nucleoside triphosphate hydrolases"/>
    <property type="match status" value="1"/>
</dbReference>
<evidence type="ECO:0000256" key="5">
    <source>
        <dbReference type="ARBA" id="ARBA00022840"/>
    </source>
</evidence>
<dbReference type="CDD" id="cd00268">
    <property type="entry name" value="DEADc"/>
    <property type="match status" value="1"/>
</dbReference>